<accession>A0A9X4J1Y9</accession>
<proteinExistence type="predicted"/>
<dbReference type="Proteomes" id="UP001140973">
    <property type="component" value="Unassembled WGS sequence"/>
</dbReference>
<dbReference type="AlphaFoldDB" id="A0A9X4J1Y9"/>
<sequence length="122" mass="14254">MKYHEMTKNYVFREFECKLSEEETAKLCFKSVSVVKGWDKGKEIPRECKRLMRMAKGRELSSCATWEQFKMHYNRMELPTGQFVTPQEILAGIALLEIEAVNDVKTLSKLLKFARAISKIKE</sequence>
<name>A0A9X4J1Y9_9VIBR</name>
<gene>
    <name evidence="1" type="ORF">L9W73_17425</name>
</gene>
<evidence type="ECO:0000313" key="2">
    <source>
        <dbReference type="Proteomes" id="UP001140973"/>
    </source>
</evidence>
<dbReference type="EMBL" id="JAKNAP010000129">
    <property type="protein sequence ID" value="MDE1359057.1"/>
    <property type="molecule type" value="Genomic_DNA"/>
</dbReference>
<comment type="caution">
    <text evidence="1">The sequence shown here is derived from an EMBL/GenBank/DDBJ whole genome shotgun (WGS) entry which is preliminary data.</text>
</comment>
<dbReference type="RefSeq" id="WP_168524668.1">
    <property type="nucleotide sequence ID" value="NZ_CALYLA010000026.1"/>
</dbReference>
<evidence type="ECO:0000313" key="1">
    <source>
        <dbReference type="EMBL" id="MDE1359057.1"/>
    </source>
</evidence>
<reference evidence="1" key="1">
    <citation type="submission" date="2022-02" db="EMBL/GenBank/DDBJ databases">
        <title>Emergence and expansion in Europe of a Vibrio aestuarianus clonal complex pathogenic for oysters.</title>
        <authorList>
            <person name="Mesnil A."/>
            <person name="Travers M.-A."/>
        </authorList>
    </citation>
    <scope>NUCLEOTIDE SEQUENCE</scope>
    <source>
        <strain evidence="1">151-ITT-15-cp-1</strain>
    </source>
</reference>
<protein>
    <submittedName>
        <fullName evidence="1">Regulator</fullName>
    </submittedName>
</protein>
<organism evidence="1 2">
    <name type="scientific">Vibrio aestuarianus</name>
    <dbReference type="NCBI Taxonomy" id="28171"/>
    <lineage>
        <taxon>Bacteria</taxon>
        <taxon>Pseudomonadati</taxon>
        <taxon>Pseudomonadota</taxon>
        <taxon>Gammaproteobacteria</taxon>
        <taxon>Vibrionales</taxon>
        <taxon>Vibrionaceae</taxon>
        <taxon>Vibrio</taxon>
    </lineage>
</organism>